<dbReference type="Gene3D" id="2.40.30.170">
    <property type="match status" value="1"/>
</dbReference>
<keyword evidence="3 9" id="KW-0813">Transport</keyword>
<gene>
    <name evidence="14" type="ORF">HGO23_16775</name>
    <name evidence="13" type="ORF">Xbud_01037</name>
</gene>
<dbReference type="Pfam" id="PF25994">
    <property type="entry name" value="HH_AprE"/>
    <property type="match status" value="1"/>
</dbReference>
<keyword evidence="16" id="KW-1185">Reference proteome</keyword>
<dbReference type="EMBL" id="NIBS01000003">
    <property type="protein sequence ID" value="PHM28947.1"/>
    <property type="molecule type" value="Genomic_DNA"/>
</dbReference>
<dbReference type="EMBL" id="CP072455">
    <property type="protein sequence ID" value="QTL39440.1"/>
    <property type="molecule type" value="Genomic_DNA"/>
</dbReference>
<evidence type="ECO:0000256" key="2">
    <source>
        <dbReference type="ARBA" id="ARBA00009477"/>
    </source>
</evidence>
<evidence type="ECO:0000256" key="6">
    <source>
        <dbReference type="ARBA" id="ARBA00022692"/>
    </source>
</evidence>
<feature type="domain" description="AprE-like long alpha-helical hairpin" evidence="11">
    <location>
        <begin position="107"/>
        <end position="294"/>
    </location>
</feature>
<dbReference type="Pfam" id="PF26002">
    <property type="entry name" value="Beta-barrel_AprE"/>
    <property type="match status" value="1"/>
</dbReference>
<evidence type="ECO:0000256" key="10">
    <source>
        <dbReference type="SAM" id="Coils"/>
    </source>
</evidence>
<evidence type="ECO:0000259" key="12">
    <source>
        <dbReference type="Pfam" id="PF26002"/>
    </source>
</evidence>
<dbReference type="GO" id="GO:0005886">
    <property type="term" value="C:plasma membrane"/>
    <property type="evidence" value="ECO:0007669"/>
    <property type="project" value="UniProtKB-SubCell"/>
</dbReference>
<dbReference type="PROSITE" id="PS00543">
    <property type="entry name" value="HLYD_FAMILY"/>
    <property type="match status" value="1"/>
</dbReference>
<reference evidence="13 15" key="1">
    <citation type="journal article" date="2017" name="Nat. Microbiol.">
        <title>Natural product diversity associated with the nematode symbionts Photorhabdus and Xenorhabdus.</title>
        <authorList>
            <person name="Tobias N.J."/>
            <person name="Wolff H."/>
            <person name="Djahanschiri B."/>
            <person name="Grundmann F."/>
            <person name="Kronenwerth M."/>
            <person name="Shi Y.M."/>
            <person name="Simonyi S."/>
            <person name="Grun P."/>
            <person name="Shapiro-Ilan D."/>
            <person name="Pidot S.J."/>
            <person name="Stinear T.P."/>
            <person name="Ebersberger I."/>
            <person name="Bode H.B."/>
        </authorList>
    </citation>
    <scope>NUCLEOTIDE SEQUENCE [LARGE SCALE GENOMIC DNA]</scope>
    <source>
        <strain evidence="13 15">DSM 16342</strain>
    </source>
</reference>
<comment type="subcellular location">
    <subcellularLocation>
        <location evidence="1 9">Cell inner membrane</location>
        <topology evidence="1 9">Single-pass membrane protein</topology>
    </subcellularLocation>
</comment>
<dbReference type="Gene3D" id="2.40.50.100">
    <property type="match status" value="1"/>
</dbReference>
<keyword evidence="10" id="KW-0175">Coiled coil</keyword>
<protein>
    <recommendedName>
        <fullName evidence="9">Membrane fusion protein (MFP) family protein</fullName>
    </recommendedName>
</protein>
<feature type="transmembrane region" description="Helical" evidence="9">
    <location>
        <begin position="33"/>
        <end position="51"/>
    </location>
</feature>
<keyword evidence="8 9" id="KW-0472">Membrane</keyword>
<dbReference type="NCBIfam" id="TIGR01843">
    <property type="entry name" value="type_I_hlyD"/>
    <property type="match status" value="1"/>
</dbReference>
<evidence type="ECO:0000256" key="3">
    <source>
        <dbReference type="ARBA" id="ARBA00022448"/>
    </source>
</evidence>
<name>A0A2D0J3C7_XENBU</name>
<evidence type="ECO:0000313" key="16">
    <source>
        <dbReference type="Proteomes" id="UP000665047"/>
    </source>
</evidence>
<dbReference type="Proteomes" id="UP000665047">
    <property type="component" value="Chromosome"/>
</dbReference>
<dbReference type="GO" id="GO:0009306">
    <property type="term" value="P:protein secretion"/>
    <property type="evidence" value="ECO:0007669"/>
    <property type="project" value="InterPro"/>
</dbReference>
<accession>A0A2D0J3C7</accession>
<evidence type="ECO:0000313" key="15">
    <source>
        <dbReference type="Proteomes" id="UP000225833"/>
    </source>
</evidence>
<dbReference type="InterPro" id="IPR058982">
    <property type="entry name" value="Beta-barrel_AprE"/>
</dbReference>
<dbReference type="OrthoDB" id="9775513at2"/>
<dbReference type="SUPFAM" id="SSF111369">
    <property type="entry name" value="HlyD-like secretion proteins"/>
    <property type="match status" value="1"/>
</dbReference>
<dbReference type="InterPro" id="IPR006144">
    <property type="entry name" value="Secretion_HlyD_CS"/>
</dbReference>
<dbReference type="InterPro" id="IPR058781">
    <property type="entry name" value="HH_AprE-like"/>
</dbReference>
<dbReference type="PANTHER" id="PTHR30386:SF17">
    <property type="entry name" value="ALKALINE PROTEASE SECRETION PROTEIN APRE"/>
    <property type="match status" value="1"/>
</dbReference>
<dbReference type="RefSeq" id="WP_099135042.1">
    <property type="nucleotide sequence ID" value="NZ_CAWNNJ010000097.1"/>
</dbReference>
<organism evidence="13 15">
    <name type="scientific">Xenorhabdus budapestensis</name>
    <dbReference type="NCBI Taxonomy" id="290110"/>
    <lineage>
        <taxon>Bacteria</taxon>
        <taxon>Pseudomonadati</taxon>
        <taxon>Pseudomonadota</taxon>
        <taxon>Gammaproteobacteria</taxon>
        <taxon>Enterobacterales</taxon>
        <taxon>Morganellaceae</taxon>
        <taxon>Xenorhabdus</taxon>
    </lineage>
</organism>
<evidence type="ECO:0000256" key="7">
    <source>
        <dbReference type="ARBA" id="ARBA00022989"/>
    </source>
</evidence>
<evidence type="ECO:0000256" key="9">
    <source>
        <dbReference type="RuleBase" id="RU365093"/>
    </source>
</evidence>
<evidence type="ECO:0000256" key="1">
    <source>
        <dbReference type="ARBA" id="ARBA00004377"/>
    </source>
</evidence>
<evidence type="ECO:0000313" key="14">
    <source>
        <dbReference type="EMBL" id="QTL39440.1"/>
    </source>
</evidence>
<evidence type="ECO:0000256" key="5">
    <source>
        <dbReference type="ARBA" id="ARBA00022519"/>
    </source>
</evidence>
<keyword evidence="6 9" id="KW-0812">Transmembrane</keyword>
<evidence type="ECO:0000256" key="8">
    <source>
        <dbReference type="ARBA" id="ARBA00023136"/>
    </source>
</evidence>
<evidence type="ECO:0000256" key="4">
    <source>
        <dbReference type="ARBA" id="ARBA00022475"/>
    </source>
</evidence>
<sequence length="450" mass="50245">MSYQTKVVQTDIKSAQNDKPGLLPLDANRYLRLGWLIIGIGILGFFIWAAFAPLDKGVASSGLVVVDGNRKTVQSPTNGIIRQILVTEGEHISAGQVLVQLSQVQVNAQIDSLTQQLHTTLATEARLLAEQQGLDTLVFSPDLLAQRSEPRFDNILALQKQLFMSRREMLRSDLAGIQQAEEGLIFQIKGLREAMANKQRQQASLKEQVTNLSPLTEEGYFPRNRYLELQRNQIELSGSMAEMTGRIGQLEKQQQETHQRMIQRQADYQREVRSQLADIQVQANELKNKLETAQFDLSHTSITAPVEGTVVGLKVFTQGGVVASGEKLMEILPDQSALEVEARLMVHLIDKVNIGQNVDLMFTALNQNSTPKVTGKLLVISADRLVDDMTRESYYQIRVRVTPEGMEKLADLHIKPGMPVEVFVKTGSRSLLSYLFKPLVDRASTSLIEE</sequence>
<keyword evidence="5 9" id="KW-0997">Cell inner membrane</keyword>
<dbReference type="Proteomes" id="UP000225833">
    <property type="component" value="Unassembled WGS sequence"/>
</dbReference>
<dbReference type="InterPro" id="IPR050739">
    <property type="entry name" value="MFP"/>
</dbReference>
<dbReference type="AlphaFoldDB" id="A0A2D0J3C7"/>
<reference evidence="14 16" key="2">
    <citation type="submission" date="2021-03" db="EMBL/GenBank/DDBJ databases">
        <title>Complete Genome Sequence Data of Xenorhabdus budapestensis strain C72, a Candidate Biological Control Agent, from China.</title>
        <authorList>
            <person name="LI B."/>
            <person name="WANG S."/>
            <person name="QIU D."/>
        </authorList>
    </citation>
    <scope>NUCLEOTIDE SEQUENCE [LARGE SCALE GENOMIC DNA]</scope>
    <source>
        <strain evidence="14 16">C-7-2</strain>
    </source>
</reference>
<feature type="domain" description="AprE-like beta-barrel" evidence="12">
    <location>
        <begin position="338"/>
        <end position="427"/>
    </location>
</feature>
<dbReference type="InterPro" id="IPR010129">
    <property type="entry name" value="T1SS_HlyD"/>
</dbReference>
<dbReference type="PRINTS" id="PR01490">
    <property type="entry name" value="RTXTOXIND"/>
</dbReference>
<evidence type="ECO:0000259" key="11">
    <source>
        <dbReference type="Pfam" id="PF25994"/>
    </source>
</evidence>
<comment type="similarity">
    <text evidence="2 9">Belongs to the membrane fusion protein (MFP) (TC 8.A.1) family.</text>
</comment>
<feature type="coiled-coil region" evidence="10">
    <location>
        <begin position="269"/>
        <end position="296"/>
    </location>
</feature>
<dbReference type="PANTHER" id="PTHR30386">
    <property type="entry name" value="MEMBRANE FUSION SUBUNIT OF EMRAB-TOLC MULTIDRUG EFFLUX PUMP"/>
    <property type="match status" value="1"/>
</dbReference>
<evidence type="ECO:0000313" key="13">
    <source>
        <dbReference type="EMBL" id="PHM28947.1"/>
    </source>
</evidence>
<keyword evidence="4 9" id="KW-1003">Cell membrane</keyword>
<keyword evidence="7 9" id="KW-1133">Transmembrane helix</keyword>
<proteinExistence type="inferred from homology"/>